<dbReference type="GO" id="GO:0120159">
    <property type="term" value="F:rRNA pseudouridine synthase activity"/>
    <property type="evidence" value="ECO:0007669"/>
    <property type="project" value="UniProtKB-ARBA"/>
</dbReference>
<dbReference type="AlphaFoldDB" id="A0A369LM78"/>
<dbReference type="Proteomes" id="UP000253975">
    <property type="component" value="Unassembled WGS sequence"/>
</dbReference>
<dbReference type="Gene3D" id="3.30.2350.10">
    <property type="entry name" value="Pseudouridine synthase"/>
    <property type="match status" value="1"/>
</dbReference>
<dbReference type="InterPro" id="IPR002942">
    <property type="entry name" value="S4_RNA-bd"/>
</dbReference>
<evidence type="ECO:0000256" key="4">
    <source>
        <dbReference type="PIRSR" id="PIRSR606225-1"/>
    </source>
</evidence>
<dbReference type="CDD" id="cd00165">
    <property type="entry name" value="S4"/>
    <property type="match status" value="1"/>
</dbReference>
<dbReference type="InterPro" id="IPR050188">
    <property type="entry name" value="RluA_PseudoU_synthase"/>
</dbReference>
<comment type="caution">
    <text evidence="8">The sequence shown here is derived from an EMBL/GenBank/DDBJ whole genome shotgun (WGS) entry which is preliminary data.</text>
</comment>
<dbReference type="RefSeq" id="WP_114614989.1">
    <property type="nucleotide sequence ID" value="NZ_CALIRK010000011.1"/>
</dbReference>
<dbReference type="PROSITE" id="PS01129">
    <property type="entry name" value="PSI_RLU"/>
    <property type="match status" value="1"/>
</dbReference>
<evidence type="ECO:0000313" key="9">
    <source>
        <dbReference type="Proteomes" id="UP000253975"/>
    </source>
</evidence>
<dbReference type="PROSITE" id="PS50889">
    <property type="entry name" value="S4"/>
    <property type="match status" value="1"/>
</dbReference>
<evidence type="ECO:0000313" key="8">
    <source>
        <dbReference type="EMBL" id="RDB60252.1"/>
    </source>
</evidence>
<evidence type="ECO:0000256" key="1">
    <source>
        <dbReference type="ARBA" id="ARBA00000073"/>
    </source>
</evidence>
<dbReference type="InterPro" id="IPR006225">
    <property type="entry name" value="PsdUridine_synth_RluC/D"/>
</dbReference>
<dbReference type="GO" id="GO:0003723">
    <property type="term" value="F:RNA binding"/>
    <property type="evidence" value="ECO:0007669"/>
    <property type="project" value="UniProtKB-KW"/>
</dbReference>
<dbReference type="NCBIfam" id="TIGR00005">
    <property type="entry name" value="rluA_subfam"/>
    <property type="match status" value="1"/>
</dbReference>
<evidence type="ECO:0000256" key="6">
    <source>
        <dbReference type="RuleBase" id="RU362028"/>
    </source>
</evidence>
<dbReference type="Pfam" id="PF00849">
    <property type="entry name" value="PseudoU_synth_2"/>
    <property type="match status" value="1"/>
</dbReference>
<dbReference type="InterPro" id="IPR006145">
    <property type="entry name" value="PsdUridine_synth_RsuA/RluA"/>
</dbReference>
<dbReference type="CDD" id="cd02869">
    <property type="entry name" value="PseudoU_synth_RluA_like"/>
    <property type="match status" value="1"/>
</dbReference>
<dbReference type="PANTHER" id="PTHR21600">
    <property type="entry name" value="MITOCHONDRIAL RNA PSEUDOURIDINE SYNTHASE"/>
    <property type="match status" value="1"/>
</dbReference>
<keyword evidence="5" id="KW-0694">RNA-binding</keyword>
<comment type="similarity">
    <text evidence="2 6">Belongs to the pseudouridine synthase RluA family.</text>
</comment>
<sequence>MSSYASNVVPKECEGMRLDAYMASQGLYPTRSAAAKCIADGYCALNGKLPRKSASVCAGDVLEYETYEDPHAPELVAADIPLDIRYEDDYLLVISKQAGLVCHPAEGHYGDTLVNALIAHCGKENLCDVQGEQDRLGIVHRLDRDTSGLMLCAKTNEVGLALMEDIRLKDVDRHYLALVQGWIPLDTGIVDAPIARGGRDRLRMEVSDREDARPSITTFTVKRRFEPGKNDDGFTLIDCKLFTGRTHQIRVHMEYIKHPCVGDPVYGWKKKENLGLDRQFLHSYRLAFTHPITGERMEFEDTLPPDFQEVIDELEARE</sequence>
<comment type="function">
    <text evidence="6">Responsible for synthesis of pseudouridine from uracil.</text>
</comment>
<reference evidence="8 9" key="1">
    <citation type="journal article" date="2018" name="Elife">
        <title>Discovery and characterization of a prevalent human gut bacterial enzyme sufficient for the inactivation of a family of plant toxins.</title>
        <authorList>
            <person name="Koppel N."/>
            <person name="Bisanz J.E."/>
            <person name="Pandelia M.E."/>
            <person name="Turnbaugh P.J."/>
            <person name="Balskus E.P."/>
        </authorList>
    </citation>
    <scope>NUCLEOTIDE SEQUENCE [LARGE SCALE GENOMIC DNA]</scope>
    <source>
        <strain evidence="8 9">OB21 GAM31</strain>
    </source>
</reference>
<dbReference type="EMBL" id="PPTO01000003">
    <property type="protein sequence ID" value="RDB60252.1"/>
    <property type="molecule type" value="Genomic_DNA"/>
</dbReference>
<feature type="domain" description="RNA-binding S4" evidence="7">
    <location>
        <begin position="16"/>
        <end position="81"/>
    </location>
</feature>
<dbReference type="InterPro" id="IPR036986">
    <property type="entry name" value="S4_RNA-bd_sf"/>
</dbReference>
<name>A0A369LM78_9ACTN</name>
<evidence type="ECO:0000256" key="3">
    <source>
        <dbReference type="ARBA" id="ARBA00023235"/>
    </source>
</evidence>
<dbReference type="SUPFAM" id="SSF55120">
    <property type="entry name" value="Pseudouridine synthase"/>
    <property type="match status" value="1"/>
</dbReference>
<dbReference type="SUPFAM" id="SSF55174">
    <property type="entry name" value="Alpha-L RNA-binding motif"/>
    <property type="match status" value="1"/>
</dbReference>
<evidence type="ECO:0000256" key="5">
    <source>
        <dbReference type="PROSITE-ProRule" id="PRU00182"/>
    </source>
</evidence>
<keyword evidence="3 6" id="KW-0413">Isomerase</keyword>
<evidence type="ECO:0000259" key="7">
    <source>
        <dbReference type="SMART" id="SM00363"/>
    </source>
</evidence>
<dbReference type="InterPro" id="IPR006224">
    <property type="entry name" value="PsdUridine_synth_RluA-like_CS"/>
</dbReference>
<evidence type="ECO:0000256" key="2">
    <source>
        <dbReference type="ARBA" id="ARBA00010876"/>
    </source>
</evidence>
<dbReference type="PANTHER" id="PTHR21600:SF44">
    <property type="entry name" value="RIBOSOMAL LARGE SUBUNIT PSEUDOURIDINE SYNTHASE D"/>
    <property type="match status" value="1"/>
</dbReference>
<comment type="catalytic activity">
    <reaction evidence="1 6">
        <text>a uridine in RNA = a pseudouridine in RNA</text>
        <dbReference type="Rhea" id="RHEA:48348"/>
        <dbReference type="Rhea" id="RHEA-COMP:12068"/>
        <dbReference type="Rhea" id="RHEA-COMP:12069"/>
        <dbReference type="ChEBI" id="CHEBI:65314"/>
        <dbReference type="ChEBI" id="CHEBI:65315"/>
    </reaction>
</comment>
<gene>
    <name evidence="8" type="ORF">C1881_02625</name>
</gene>
<accession>A0A369LM78</accession>
<dbReference type="EC" id="5.4.99.-" evidence="6"/>
<dbReference type="GO" id="GO:0000455">
    <property type="term" value="P:enzyme-directed rRNA pseudouridine synthesis"/>
    <property type="evidence" value="ECO:0007669"/>
    <property type="project" value="TreeGrafter"/>
</dbReference>
<dbReference type="InterPro" id="IPR020103">
    <property type="entry name" value="PsdUridine_synth_cat_dom_sf"/>
</dbReference>
<protein>
    <recommendedName>
        <fullName evidence="6">Pseudouridine synthase</fullName>
        <ecNumber evidence="6">5.4.99.-</ecNumber>
    </recommendedName>
</protein>
<proteinExistence type="inferred from homology"/>
<dbReference type="Gene3D" id="3.10.290.10">
    <property type="entry name" value="RNA-binding S4 domain"/>
    <property type="match status" value="1"/>
</dbReference>
<feature type="active site" evidence="4">
    <location>
        <position position="143"/>
    </location>
</feature>
<dbReference type="SMART" id="SM00363">
    <property type="entry name" value="S4"/>
    <property type="match status" value="1"/>
</dbReference>
<organism evidence="8 9">
    <name type="scientific">Slackia isoflavoniconvertens</name>
    <dbReference type="NCBI Taxonomy" id="572010"/>
    <lineage>
        <taxon>Bacteria</taxon>
        <taxon>Bacillati</taxon>
        <taxon>Actinomycetota</taxon>
        <taxon>Coriobacteriia</taxon>
        <taxon>Eggerthellales</taxon>
        <taxon>Eggerthellaceae</taxon>
        <taxon>Slackia</taxon>
    </lineage>
</organism>